<dbReference type="PANTHER" id="PTHR34295:SF4">
    <property type="entry name" value="BIOTIN TRANSPORTER BIOY-RELATED"/>
    <property type="match status" value="1"/>
</dbReference>
<accession>A0A7I7U7S7</accession>
<keyword evidence="3" id="KW-0813">Transport</keyword>
<organism evidence="9 10">
    <name type="scientific">Mycolicibacterium parafortuitum</name>
    <name type="common">Mycobacterium parafortuitum</name>
    <dbReference type="NCBI Taxonomy" id="39692"/>
    <lineage>
        <taxon>Bacteria</taxon>
        <taxon>Bacillati</taxon>
        <taxon>Actinomycetota</taxon>
        <taxon>Actinomycetes</taxon>
        <taxon>Mycobacteriales</taxon>
        <taxon>Mycobacteriaceae</taxon>
        <taxon>Mycolicibacterium</taxon>
    </lineage>
</organism>
<evidence type="ECO:0008006" key="11">
    <source>
        <dbReference type="Google" id="ProtNLM"/>
    </source>
</evidence>
<evidence type="ECO:0000256" key="7">
    <source>
        <dbReference type="ARBA" id="ARBA00023136"/>
    </source>
</evidence>
<feature type="transmembrane region" description="Helical" evidence="8">
    <location>
        <begin position="155"/>
        <end position="180"/>
    </location>
</feature>
<name>A0A7I7U7S7_MYCPF</name>
<sequence length="232" mass="24096">MRLAVILVLRTRSSGVFSQPGIDDNSRVNPETSGPAGTARFGRLEWRDLTQAAVFAGLLAALGLPGTLTLGPTGVPITLQTLGVMLAGSILGPRKGLLAVALFAALAVAGLPILAGGRTGLVSLSSPTAGFFVGWLPAVVVIGVLTALMMPRYRVAWGILINVVGGMGVIYLCGTVGLMLRTDLTWWAALSTNGIYIPGDIAKAVVCAYVAAQVHRARPGLITPWRARRSDA</sequence>
<reference evidence="9 10" key="1">
    <citation type="journal article" date="2019" name="Emerg. Microbes Infect.">
        <title>Comprehensive subspecies identification of 175 nontuberculous mycobacteria species based on 7547 genomic profiles.</title>
        <authorList>
            <person name="Matsumoto Y."/>
            <person name="Kinjo T."/>
            <person name="Motooka D."/>
            <person name="Nabeya D."/>
            <person name="Jung N."/>
            <person name="Uechi K."/>
            <person name="Horii T."/>
            <person name="Iida T."/>
            <person name="Fujita J."/>
            <person name="Nakamura S."/>
        </authorList>
    </citation>
    <scope>NUCLEOTIDE SEQUENCE [LARGE SCALE GENOMIC DNA]</scope>
    <source>
        <strain evidence="9 10">JCM 6367</strain>
    </source>
</reference>
<dbReference type="GO" id="GO:0015225">
    <property type="term" value="F:biotin transmembrane transporter activity"/>
    <property type="evidence" value="ECO:0007669"/>
    <property type="project" value="InterPro"/>
</dbReference>
<dbReference type="Gene3D" id="1.10.1760.20">
    <property type="match status" value="1"/>
</dbReference>
<comment type="subcellular location">
    <subcellularLocation>
        <location evidence="1">Cell membrane</location>
        <topology evidence="1">Multi-pass membrane protein</topology>
    </subcellularLocation>
</comment>
<evidence type="ECO:0000256" key="2">
    <source>
        <dbReference type="ARBA" id="ARBA00010692"/>
    </source>
</evidence>
<dbReference type="InterPro" id="IPR003784">
    <property type="entry name" value="BioY"/>
</dbReference>
<protein>
    <recommendedName>
        <fullName evidence="11">Biotin transporter</fullName>
    </recommendedName>
</protein>
<keyword evidence="4" id="KW-1003">Cell membrane</keyword>
<evidence type="ECO:0000256" key="4">
    <source>
        <dbReference type="ARBA" id="ARBA00022475"/>
    </source>
</evidence>
<dbReference type="Proteomes" id="UP000466554">
    <property type="component" value="Chromosome"/>
</dbReference>
<evidence type="ECO:0000313" key="10">
    <source>
        <dbReference type="Proteomes" id="UP000466554"/>
    </source>
</evidence>
<comment type="similarity">
    <text evidence="2">Belongs to the BioY family.</text>
</comment>
<dbReference type="EMBL" id="AP022598">
    <property type="protein sequence ID" value="BBY77031.1"/>
    <property type="molecule type" value="Genomic_DNA"/>
</dbReference>
<feature type="transmembrane region" description="Helical" evidence="8">
    <location>
        <begin position="96"/>
        <end position="117"/>
    </location>
</feature>
<keyword evidence="6 8" id="KW-1133">Transmembrane helix</keyword>
<evidence type="ECO:0000256" key="1">
    <source>
        <dbReference type="ARBA" id="ARBA00004651"/>
    </source>
</evidence>
<gene>
    <name evidence="9" type="ORF">MPRF_39300</name>
</gene>
<feature type="transmembrane region" description="Helical" evidence="8">
    <location>
        <begin position="52"/>
        <end position="75"/>
    </location>
</feature>
<proteinExistence type="inferred from homology"/>
<dbReference type="GO" id="GO:0005886">
    <property type="term" value="C:plasma membrane"/>
    <property type="evidence" value="ECO:0007669"/>
    <property type="project" value="UniProtKB-SubCell"/>
</dbReference>
<evidence type="ECO:0000313" key="9">
    <source>
        <dbReference type="EMBL" id="BBY77031.1"/>
    </source>
</evidence>
<keyword evidence="7 8" id="KW-0472">Membrane</keyword>
<evidence type="ECO:0000256" key="5">
    <source>
        <dbReference type="ARBA" id="ARBA00022692"/>
    </source>
</evidence>
<evidence type="ECO:0000256" key="3">
    <source>
        <dbReference type="ARBA" id="ARBA00022448"/>
    </source>
</evidence>
<evidence type="ECO:0000256" key="6">
    <source>
        <dbReference type="ARBA" id="ARBA00022989"/>
    </source>
</evidence>
<evidence type="ECO:0000256" key="8">
    <source>
        <dbReference type="SAM" id="Phobius"/>
    </source>
</evidence>
<feature type="transmembrane region" description="Helical" evidence="8">
    <location>
        <begin position="129"/>
        <end position="148"/>
    </location>
</feature>
<dbReference type="PANTHER" id="PTHR34295">
    <property type="entry name" value="BIOTIN TRANSPORTER BIOY"/>
    <property type="match status" value="1"/>
</dbReference>
<keyword evidence="5 8" id="KW-0812">Transmembrane</keyword>
<dbReference type="AlphaFoldDB" id="A0A7I7U7S7"/>
<dbReference type="Pfam" id="PF02632">
    <property type="entry name" value="BioY"/>
    <property type="match status" value="1"/>
</dbReference>